<evidence type="ECO:0000313" key="4">
    <source>
        <dbReference type="Proteomes" id="UP001596139"/>
    </source>
</evidence>
<dbReference type="EMBL" id="JBHSPX010000002">
    <property type="protein sequence ID" value="MFC6062158.1"/>
    <property type="molecule type" value="Genomic_DNA"/>
</dbReference>
<evidence type="ECO:0000259" key="2">
    <source>
        <dbReference type="Pfam" id="PF11716"/>
    </source>
</evidence>
<dbReference type="InterPro" id="IPR036527">
    <property type="entry name" value="SCP2_sterol-bd_dom_sf"/>
</dbReference>
<dbReference type="PANTHER" id="PTHR40758:SF1">
    <property type="entry name" value="CONSERVED PROTEIN"/>
    <property type="match status" value="1"/>
</dbReference>
<comment type="caution">
    <text evidence="3">The sequence shown here is derived from an EMBL/GenBank/DDBJ whole genome shotgun (WGS) entry which is preliminary data.</text>
</comment>
<feature type="domain" description="MDMPI C-terminal" evidence="1">
    <location>
        <begin position="150"/>
        <end position="255"/>
    </location>
</feature>
<dbReference type="Pfam" id="PF11716">
    <property type="entry name" value="MDMPI_N"/>
    <property type="match status" value="1"/>
</dbReference>
<dbReference type="Pfam" id="PF07398">
    <property type="entry name" value="MDMPI_C"/>
    <property type="match status" value="1"/>
</dbReference>
<proteinExistence type="predicted"/>
<evidence type="ECO:0000313" key="3">
    <source>
        <dbReference type="EMBL" id="MFC6062158.1"/>
    </source>
</evidence>
<evidence type="ECO:0000259" key="1">
    <source>
        <dbReference type="Pfam" id="PF07398"/>
    </source>
</evidence>
<dbReference type="InterPro" id="IPR034660">
    <property type="entry name" value="DinB/YfiT-like"/>
</dbReference>
<sequence>MTRLGHERYCEEILVQTGLFREVLRGADLTAKVPTCPEWTVGELTRHVGEALRWMGTTVRTRAREAVPEEDVPGFGGPRCSDPASLDAWLKEGAELTAAALREAGPDTRVWTWTGDQKAGFWARRAVHETVIHRADLAIAARAPYVLAPEVAADTLEEWLEIGSLPQTMERRPELAGLLGPGRTLCLHATDTGPAGTRWLIDLTGDRIAWRRGGQDERAAATLSGPLTDVLLVFYRRLPADTSTVTVQGDRGLFDEWLGLVSFG</sequence>
<dbReference type="GO" id="GO:0016853">
    <property type="term" value="F:isomerase activity"/>
    <property type="evidence" value="ECO:0007669"/>
    <property type="project" value="UniProtKB-KW"/>
</dbReference>
<accession>A0ABW1MED6</accession>
<dbReference type="InterPro" id="IPR024344">
    <property type="entry name" value="MDMPI_metal-binding"/>
</dbReference>
<feature type="domain" description="Mycothiol-dependent maleylpyruvate isomerase metal-binding" evidence="2">
    <location>
        <begin position="16"/>
        <end position="138"/>
    </location>
</feature>
<reference evidence="4" key="1">
    <citation type="journal article" date="2019" name="Int. J. Syst. Evol. Microbiol.">
        <title>The Global Catalogue of Microorganisms (GCM) 10K type strain sequencing project: providing services to taxonomists for standard genome sequencing and annotation.</title>
        <authorList>
            <consortium name="The Broad Institute Genomics Platform"/>
            <consortium name="The Broad Institute Genome Sequencing Center for Infectious Disease"/>
            <person name="Wu L."/>
            <person name="Ma J."/>
        </authorList>
    </citation>
    <scope>NUCLEOTIDE SEQUENCE [LARGE SCALE GENOMIC DNA]</scope>
    <source>
        <strain evidence="4">CGMCC 1.15180</strain>
    </source>
</reference>
<dbReference type="RefSeq" id="WP_031055301.1">
    <property type="nucleotide sequence ID" value="NZ_JBHSPX010000002.1"/>
</dbReference>
<dbReference type="PANTHER" id="PTHR40758">
    <property type="entry name" value="CONSERVED PROTEIN"/>
    <property type="match status" value="1"/>
</dbReference>
<dbReference type="InterPro" id="IPR017517">
    <property type="entry name" value="Maleyloyr_isom"/>
</dbReference>
<dbReference type="NCBIfam" id="TIGR03083">
    <property type="entry name" value="maleylpyruvate isomerase family mycothiol-dependent enzyme"/>
    <property type="match status" value="1"/>
</dbReference>
<dbReference type="Proteomes" id="UP001596139">
    <property type="component" value="Unassembled WGS sequence"/>
</dbReference>
<protein>
    <submittedName>
        <fullName evidence="3">Maleylpyruvate isomerase family mycothiol-dependent enzyme</fullName>
    </submittedName>
</protein>
<name>A0ABW1MED6_9ACTN</name>
<gene>
    <name evidence="3" type="ORF">ACFP4F_06340</name>
</gene>
<organism evidence="3 4">
    <name type="scientific">Streptomyces ochraceiscleroticus</name>
    <dbReference type="NCBI Taxonomy" id="47761"/>
    <lineage>
        <taxon>Bacteria</taxon>
        <taxon>Bacillati</taxon>
        <taxon>Actinomycetota</taxon>
        <taxon>Actinomycetes</taxon>
        <taxon>Kitasatosporales</taxon>
        <taxon>Streptomycetaceae</taxon>
        <taxon>Streptomyces</taxon>
    </lineage>
</organism>
<dbReference type="InterPro" id="IPR010872">
    <property type="entry name" value="MDMPI_C-term_domain"/>
</dbReference>
<dbReference type="SUPFAM" id="SSF109854">
    <property type="entry name" value="DinB/YfiT-like putative metalloenzymes"/>
    <property type="match status" value="1"/>
</dbReference>
<keyword evidence="4" id="KW-1185">Reference proteome</keyword>
<dbReference type="Gene3D" id="1.20.120.450">
    <property type="entry name" value="dinb family like domain"/>
    <property type="match status" value="1"/>
</dbReference>
<dbReference type="SUPFAM" id="SSF55718">
    <property type="entry name" value="SCP-like"/>
    <property type="match status" value="1"/>
</dbReference>
<keyword evidence="3" id="KW-0413">Isomerase</keyword>